<dbReference type="Pfam" id="PF01739">
    <property type="entry name" value="CheR"/>
    <property type="match status" value="1"/>
</dbReference>
<keyword evidence="3" id="KW-0489">Methyltransferase</keyword>
<evidence type="ECO:0000256" key="8">
    <source>
        <dbReference type="SAM" id="MobiDB-lite"/>
    </source>
</evidence>
<dbReference type="InterPro" id="IPR035965">
    <property type="entry name" value="PAS-like_dom_sf"/>
</dbReference>
<dbReference type="SUPFAM" id="SSF52738">
    <property type="entry name" value="Methylesterase CheB, C-terminal domain"/>
    <property type="match status" value="1"/>
</dbReference>
<name>A0AAU7UDP6_9DEIO</name>
<dbReference type="Gene3D" id="3.30.450.20">
    <property type="entry name" value="PAS domain"/>
    <property type="match status" value="2"/>
</dbReference>
<evidence type="ECO:0000256" key="2">
    <source>
        <dbReference type="ARBA" id="ARBA00012534"/>
    </source>
</evidence>
<keyword evidence="6" id="KW-0378">Hydrolase</keyword>
<gene>
    <name evidence="11" type="ORF">ABOD76_10545</name>
</gene>
<evidence type="ECO:0000256" key="3">
    <source>
        <dbReference type="ARBA" id="ARBA00022603"/>
    </source>
</evidence>
<keyword evidence="7" id="KW-0175">Coiled coil</keyword>
<dbReference type="Pfam" id="PF13596">
    <property type="entry name" value="PAS_10"/>
    <property type="match status" value="1"/>
</dbReference>
<evidence type="ECO:0000256" key="6">
    <source>
        <dbReference type="PROSITE-ProRule" id="PRU00050"/>
    </source>
</evidence>
<comment type="catalytic activity">
    <reaction evidence="1">
        <text>L-glutamyl-[protein] + S-adenosyl-L-methionine = [protein]-L-glutamate 5-O-methyl ester + S-adenosyl-L-homocysteine</text>
        <dbReference type="Rhea" id="RHEA:24452"/>
        <dbReference type="Rhea" id="RHEA-COMP:10208"/>
        <dbReference type="Rhea" id="RHEA-COMP:10311"/>
        <dbReference type="ChEBI" id="CHEBI:29973"/>
        <dbReference type="ChEBI" id="CHEBI:57856"/>
        <dbReference type="ChEBI" id="CHEBI:59789"/>
        <dbReference type="ChEBI" id="CHEBI:82795"/>
        <dbReference type="EC" id="2.1.1.80"/>
    </reaction>
</comment>
<dbReference type="GO" id="GO:0005737">
    <property type="term" value="C:cytoplasm"/>
    <property type="evidence" value="ECO:0007669"/>
    <property type="project" value="InterPro"/>
</dbReference>
<dbReference type="InterPro" id="IPR000014">
    <property type="entry name" value="PAS"/>
</dbReference>
<dbReference type="PRINTS" id="PR00996">
    <property type="entry name" value="CHERMTFRASE"/>
</dbReference>
<dbReference type="InterPro" id="IPR036804">
    <property type="entry name" value="CheR_N_sf"/>
</dbReference>
<sequence length="996" mass="110276">MSDNQGSTPSLPAPAEALEGSPPKAARPAAVVGIGGSAGALDGFERFFLGLPPGSGMAFVVVSHLSPTGESFMPELLTRCTSLPVRVIEDGMVLEPDHVYVAHGATSLAIVNGTLILQDLGLARGHTIDAFLSSLADDQQERAVAVILSGMGKDGTDGARRVKERGGLLLTQDPASADYPSMPASAVATGLADAVLPPDELAARLYQLMTNERPLSDGVASGEINPDLQRVLLLVRSHTGQDFTRYKSTTLLRRIDRRMKTCGIGALAEYMGYLQQHPAEIEALFEDLTINVTSFFRDPEAFERLKELLRTQMMGRPHNGDVFRVWVVGCASGEEAYSVAILLHELVQEPQFQGPLTLQVFATDIDQRSINVARLGQYSHAIEQSVSPARLQRYFTRNPDGYQVSSLIRETVVFALHNTFNDPPFTRLDLLCCRNMLIYLNPDLQQQVLAVFQYALRPDGLLFLGASESTGLRDENFLPVDPRWKIYRRGPGAPGSLPVGHNYGSRVLNQGTTDRERRPVRSITLVQHIHSLLLANYTAPAVVVNEHGDMLYVNGRTGRYLELPSGSSATNNVIDMTRDGLRFELSSALRRAAHEQRAVVLREMRYPVGDDLVTLDVTVRPISHPDAQDVLMIVFQERSAHDFVEAPPPEQLDQVQALGRELHHLRETLQATIEEYQTSIEELKSTNEEHQTTIEELKSTNEELMTSKEELQSVNEELITTNVEHQSVIHELTQANDDMKNLLESAGIATLFLGNDLRIKRYTSQITRVISLIPSDVGRHIGDIRVKLEGITFEDEVKRVLSTLMPLEVEAQAADGRWYLVRINPYRTSDNFIDGVVVVCTNIDTLKTLESQLDRSSLNSEALLNAIRLPMLVLDDDLKLITANRALYELLRVSPEQARGQRLFDLGSRQFDLWELRERLQDMIVTDVPLTQYVLDLDVPGHGVQKMKVEAWPVLSPDGSAAEHLMTLENVTAIVHAVSQEGEAFTGPATDLDPDS</sequence>
<feature type="region of interest" description="Disordered" evidence="8">
    <location>
        <begin position="1"/>
        <end position="22"/>
    </location>
</feature>
<dbReference type="Gene3D" id="3.40.50.150">
    <property type="entry name" value="Vaccinia Virus protein VP39"/>
    <property type="match status" value="1"/>
</dbReference>
<dbReference type="SUPFAM" id="SSF53335">
    <property type="entry name" value="S-adenosyl-L-methionine-dependent methyltransferases"/>
    <property type="match status" value="1"/>
</dbReference>
<dbReference type="GO" id="GO:0006935">
    <property type="term" value="P:chemotaxis"/>
    <property type="evidence" value="ECO:0007669"/>
    <property type="project" value="UniProtKB-UniRule"/>
</dbReference>
<feature type="active site" evidence="6">
    <location>
        <position position="64"/>
    </location>
</feature>
<dbReference type="Pfam" id="PF03705">
    <property type="entry name" value="CheR_N"/>
    <property type="match status" value="1"/>
</dbReference>
<dbReference type="CDD" id="cd16434">
    <property type="entry name" value="CheB-CheR_fusion"/>
    <property type="match status" value="1"/>
</dbReference>
<dbReference type="AlphaFoldDB" id="A0AAU7UDP6"/>
<dbReference type="PROSITE" id="PS50123">
    <property type="entry name" value="CHER"/>
    <property type="match status" value="1"/>
</dbReference>
<evidence type="ECO:0000259" key="10">
    <source>
        <dbReference type="PROSITE" id="PS50123"/>
    </source>
</evidence>
<proteinExistence type="predicted"/>
<dbReference type="InterPro" id="IPR000673">
    <property type="entry name" value="Sig_transdc_resp-reg_Me-estase"/>
</dbReference>
<evidence type="ECO:0000259" key="9">
    <source>
        <dbReference type="PROSITE" id="PS50122"/>
    </source>
</evidence>
<dbReference type="SUPFAM" id="SSF55785">
    <property type="entry name" value="PYP-like sensor domain (PAS domain)"/>
    <property type="match status" value="2"/>
</dbReference>
<accession>A0AAU7UDP6</accession>
<dbReference type="Gene3D" id="3.40.50.180">
    <property type="entry name" value="Methylesterase CheB, C-terminal domain"/>
    <property type="match status" value="1"/>
</dbReference>
<dbReference type="EC" id="2.1.1.80" evidence="2"/>
<dbReference type="EMBL" id="CP158299">
    <property type="protein sequence ID" value="XBV86722.1"/>
    <property type="molecule type" value="Genomic_DNA"/>
</dbReference>
<dbReference type="PANTHER" id="PTHR24422">
    <property type="entry name" value="CHEMOTAXIS PROTEIN METHYLTRANSFERASE"/>
    <property type="match status" value="1"/>
</dbReference>
<protein>
    <recommendedName>
        <fullName evidence="2">protein-glutamate O-methyltransferase</fullName>
        <ecNumber evidence="2">2.1.1.80</ecNumber>
    </recommendedName>
</protein>
<dbReference type="SMART" id="SM00138">
    <property type="entry name" value="MeTrc"/>
    <property type="match status" value="1"/>
</dbReference>
<dbReference type="GO" id="GO:0032259">
    <property type="term" value="P:methylation"/>
    <property type="evidence" value="ECO:0007669"/>
    <property type="project" value="UniProtKB-KW"/>
</dbReference>
<feature type="active site" evidence="6">
    <location>
        <position position="154"/>
    </location>
</feature>
<dbReference type="GO" id="GO:0008983">
    <property type="term" value="F:protein-glutamate O-methyltransferase activity"/>
    <property type="evidence" value="ECO:0007669"/>
    <property type="project" value="UniProtKB-EC"/>
</dbReference>
<dbReference type="GO" id="GO:0000156">
    <property type="term" value="F:phosphorelay response regulator activity"/>
    <property type="evidence" value="ECO:0007669"/>
    <property type="project" value="InterPro"/>
</dbReference>
<dbReference type="SMART" id="SM00091">
    <property type="entry name" value="PAS"/>
    <property type="match status" value="3"/>
</dbReference>
<dbReference type="InterPro" id="IPR022641">
    <property type="entry name" value="CheR_N"/>
</dbReference>
<dbReference type="Pfam" id="PF08448">
    <property type="entry name" value="PAS_4"/>
    <property type="match status" value="1"/>
</dbReference>
<evidence type="ECO:0000256" key="4">
    <source>
        <dbReference type="ARBA" id="ARBA00022679"/>
    </source>
</evidence>
<evidence type="ECO:0000256" key="5">
    <source>
        <dbReference type="ARBA" id="ARBA00022691"/>
    </source>
</evidence>
<dbReference type="SUPFAM" id="SSF47757">
    <property type="entry name" value="Chemotaxis receptor methyltransferase CheR, N-terminal domain"/>
    <property type="match status" value="1"/>
</dbReference>
<evidence type="ECO:0000313" key="11">
    <source>
        <dbReference type="EMBL" id="XBV86722.1"/>
    </source>
</evidence>
<evidence type="ECO:0000256" key="7">
    <source>
        <dbReference type="SAM" id="Coils"/>
    </source>
</evidence>
<keyword evidence="4" id="KW-0808">Transferase</keyword>
<reference evidence="11" key="1">
    <citation type="submission" date="2024-06" db="EMBL/GenBank/DDBJ databases">
        <title>Draft Genome Sequence of Deinococcus sonorensis Type Strain KR-87, a Biofilm Producing Representative of the Genus Deinococcus.</title>
        <authorList>
            <person name="Boren L.S."/>
            <person name="Grosso R.A."/>
            <person name="Hugenberg-Cox A.N."/>
            <person name="Hill J.T.E."/>
            <person name="Albert C.M."/>
            <person name="Tuohy J.M."/>
        </authorList>
    </citation>
    <scope>NUCLEOTIDE SEQUENCE</scope>
    <source>
        <strain evidence="11">KR-87</strain>
    </source>
</reference>
<dbReference type="Gene3D" id="1.10.155.10">
    <property type="entry name" value="Chemotaxis receptor methyltransferase CheR, N-terminal domain"/>
    <property type="match status" value="1"/>
</dbReference>
<keyword evidence="6" id="KW-0145">Chemotaxis</keyword>
<dbReference type="PANTHER" id="PTHR24422:SF27">
    <property type="entry name" value="PROTEIN-GLUTAMATE O-METHYLTRANSFERASE"/>
    <property type="match status" value="1"/>
</dbReference>
<dbReference type="InterPro" id="IPR013656">
    <property type="entry name" value="PAS_4"/>
</dbReference>
<dbReference type="KEGG" id="dsc:ABOD76_10545"/>
<feature type="active site" evidence="6">
    <location>
        <position position="37"/>
    </location>
</feature>
<dbReference type="InterPro" id="IPR029063">
    <property type="entry name" value="SAM-dependent_MTases_sf"/>
</dbReference>
<dbReference type="CDD" id="cd00130">
    <property type="entry name" value="PAS"/>
    <property type="match status" value="1"/>
</dbReference>
<dbReference type="InterPro" id="IPR050903">
    <property type="entry name" value="Bact_Chemotaxis_MeTrfase"/>
</dbReference>
<dbReference type="Pfam" id="PF01339">
    <property type="entry name" value="CheB_methylest"/>
    <property type="match status" value="1"/>
</dbReference>
<keyword evidence="5" id="KW-0949">S-adenosyl-L-methionine</keyword>
<dbReference type="InterPro" id="IPR000780">
    <property type="entry name" value="CheR_MeTrfase"/>
</dbReference>
<feature type="coiled-coil region" evidence="7">
    <location>
        <begin position="655"/>
        <end position="721"/>
    </location>
</feature>
<dbReference type="GO" id="GO:0008984">
    <property type="term" value="F:protein-glutamate methylesterase activity"/>
    <property type="evidence" value="ECO:0007669"/>
    <property type="project" value="InterPro"/>
</dbReference>
<dbReference type="PROSITE" id="PS50122">
    <property type="entry name" value="CHEB"/>
    <property type="match status" value="1"/>
</dbReference>
<feature type="domain" description="CheR-type methyltransferase" evidence="10">
    <location>
        <begin position="227"/>
        <end position="469"/>
    </location>
</feature>
<dbReference type="RefSeq" id="WP_350244799.1">
    <property type="nucleotide sequence ID" value="NZ_CP158299.1"/>
</dbReference>
<dbReference type="InterPro" id="IPR022642">
    <property type="entry name" value="CheR_C"/>
</dbReference>
<feature type="domain" description="CheB-type methylesterase" evidence="9">
    <location>
        <begin position="28"/>
        <end position="212"/>
    </location>
</feature>
<feature type="compositionally biased region" description="Polar residues" evidence="8">
    <location>
        <begin position="1"/>
        <end position="10"/>
    </location>
</feature>
<dbReference type="InterPro" id="IPR035909">
    <property type="entry name" value="CheB_C"/>
</dbReference>
<organism evidence="11">
    <name type="scientific">Deinococcus sonorensis KR-87</name>
    <dbReference type="NCBI Taxonomy" id="694439"/>
    <lineage>
        <taxon>Bacteria</taxon>
        <taxon>Thermotogati</taxon>
        <taxon>Deinococcota</taxon>
        <taxon>Deinococci</taxon>
        <taxon>Deinococcales</taxon>
        <taxon>Deinococcaceae</taxon>
        <taxon>Deinococcus</taxon>
    </lineage>
</organism>
<evidence type="ECO:0000256" key="1">
    <source>
        <dbReference type="ARBA" id="ARBA00001541"/>
    </source>
</evidence>